<dbReference type="Pfam" id="PF00505">
    <property type="entry name" value="HMG_box"/>
    <property type="match status" value="1"/>
</dbReference>
<dbReference type="InterPro" id="IPR009071">
    <property type="entry name" value="HMG_box_dom"/>
</dbReference>
<dbReference type="STRING" id="742152.A0A2H3K6B5"/>
<dbReference type="SUPFAM" id="SSF47095">
    <property type="entry name" value="HMG-box"/>
    <property type="match status" value="1"/>
</dbReference>
<feature type="non-terminal residue" evidence="6">
    <location>
        <position position="1"/>
    </location>
</feature>
<dbReference type="AlphaFoldDB" id="A0A2H3K6B5"/>
<proteinExistence type="predicted"/>
<dbReference type="PROSITE" id="PS50118">
    <property type="entry name" value="HMG_BOX_2"/>
    <property type="match status" value="1"/>
</dbReference>
<dbReference type="Proteomes" id="UP000218811">
    <property type="component" value="Unassembled WGS sequence"/>
</dbReference>
<evidence type="ECO:0000256" key="1">
    <source>
        <dbReference type="ARBA" id="ARBA00023125"/>
    </source>
</evidence>
<dbReference type="GO" id="GO:0000978">
    <property type="term" value="F:RNA polymerase II cis-regulatory region sequence-specific DNA binding"/>
    <property type="evidence" value="ECO:0007669"/>
    <property type="project" value="TreeGrafter"/>
</dbReference>
<keyword evidence="1 3" id="KW-0238">DNA-binding</keyword>
<name>A0A2H3K6B5_WOLCO</name>
<keyword evidence="7" id="KW-1185">Reference proteome</keyword>
<dbReference type="OMA" id="WILYRTD"/>
<dbReference type="GO" id="GO:0005634">
    <property type="term" value="C:nucleus"/>
    <property type="evidence" value="ECO:0007669"/>
    <property type="project" value="UniProtKB-UniRule"/>
</dbReference>
<organism evidence="6 7">
    <name type="scientific">Wolfiporia cocos (strain MD-104)</name>
    <name type="common">Brown rot fungus</name>
    <dbReference type="NCBI Taxonomy" id="742152"/>
    <lineage>
        <taxon>Eukaryota</taxon>
        <taxon>Fungi</taxon>
        <taxon>Dikarya</taxon>
        <taxon>Basidiomycota</taxon>
        <taxon>Agaricomycotina</taxon>
        <taxon>Agaricomycetes</taxon>
        <taxon>Polyporales</taxon>
        <taxon>Phaeolaceae</taxon>
        <taxon>Wolfiporia</taxon>
    </lineage>
</organism>
<evidence type="ECO:0000256" key="4">
    <source>
        <dbReference type="SAM" id="MobiDB-lite"/>
    </source>
</evidence>
<gene>
    <name evidence="6" type="ORF">WOLCODRAFT_54214</name>
</gene>
<dbReference type="InterPro" id="IPR036910">
    <property type="entry name" value="HMG_box_dom_sf"/>
</dbReference>
<dbReference type="Gene3D" id="1.10.30.10">
    <property type="entry name" value="High mobility group box domain"/>
    <property type="match status" value="1"/>
</dbReference>
<feature type="domain" description="HMG box" evidence="5">
    <location>
        <begin position="1"/>
        <end position="89"/>
    </location>
</feature>
<feature type="compositionally biased region" description="Basic and acidic residues" evidence="4">
    <location>
        <begin position="72"/>
        <end position="83"/>
    </location>
</feature>
<dbReference type="EMBL" id="KB468146">
    <property type="protein sequence ID" value="PCH43977.1"/>
    <property type="molecule type" value="Genomic_DNA"/>
</dbReference>
<keyword evidence="2" id="KW-0804">Transcription</keyword>
<dbReference type="PANTHER" id="PTHR10270:SF161">
    <property type="entry name" value="SEX-DETERMINING REGION Y PROTEIN"/>
    <property type="match status" value="1"/>
</dbReference>
<evidence type="ECO:0000256" key="2">
    <source>
        <dbReference type="ARBA" id="ARBA00023163"/>
    </source>
</evidence>
<dbReference type="GO" id="GO:0030154">
    <property type="term" value="P:cell differentiation"/>
    <property type="evidence" value="ECO:0007669"/>
    <property type="project" value="TreeGrafter"/>
</dbReference>
<evidence type="ECO:0000259" key="5">
    <source>
        <dbReference type="PROSITE" id="PS50118"/>
    </source>
</evidence>
<reference evidence="6 7" key="1">
    <citation type="journal article" date="2012" name="Science">
        <title>The Paleozoic origin of enzymatic lignin decomposition reconstructed from 31 fungal genomes.</title>
        <authorList>
            <person name="Floudas D."/>
            <person name="Binder M."/>
            <person name="Riley R."/>
            <person name="Barry K."/>
            <person name="Blanchette R.A."/>
            <person name="Henrissat B."/>
            <person name="Martinez A.T."/>
            <person name="Otillar R."/>
            <person name="Spatafora J.W."/>
            <person name="Yadav J.S."/>
            <person name="Aerts A."/>
            <person name="Benoit I."/>
            <person name="Boyd A."/>
            <person name="Carlson A."/>
            <person name="Copeland A."/>
            <person name="Coutinho P.M."/>
            <person name="de Vries R.P."/>
            <person name="Ferreira P."/>
            <person name="Findley K."/>
            <person name="Foster B."/>
            <person name="Gaskell J."/>
            <person name="Glotzer D."/>
            <person name="Gorecki P."/>
            <person name="Heitman J."/>
            <person name="Hesse C."/>
            <person name="Hori C."/>
            <person name="Igarashi K."/>
            <person name="Jurgens J.A."/>
            <person name="Kallen N."/>
            <person name="Kersten P."/>
            <person name="Kohler A."/>
            <person name="Kuees U."/>
            <person name="Kumar T.K.A."/>
            <person name="Kuo A."/>
            <person name="LaButti K."/>
            <person name="Larrondo L.F."/>
            <person name="Lindquist E."/>
            <person name="Ling A."/>
            <person name="Lombard V."/>
            <person name="Lucas S."/>
            <person name="Lundell T."/>
            <person name="Martin R."/>
            <person name="McLaughlin D.J."/>
            <person name="Morgenstern I."/>
            <person name="Morin E."/>
            <person name="Murat C."/>
            <person name="Nagy L.G."/>
            <person name="Nolan M."/>
            <person name="Ohm R.A."/>
            <person name="Patyshakuliyeva A."/>
            <person name="Rokas A."/>
            <person name="Ruiz-Duenas F.J."/>
            <person name="Sabat G."/>
            <person name="Salamov A."/>
            <person name="Samejima M."/>
            <person name="Schmutz J."/>
            <person name="Slot J.C."/>
            <person name="St John F."/>
            <person name="Stenlid J."/>
            <person name="Sun H."/>
            <person name="Sun S."/>
            <person name="Syed K."/>
            <person name="Tsang A."/>
            <person name="Wiebenga A."/>
            <person name="Young D."/>
            <person name="Pisabarro A."/>
            <person name="Eastwood D.C."/>
            <person name="Martin F."/>
            <person name="Cullen D."/>
            <person name="Grigoriev I.V."/>
            <person name="Hibbett D.S."/>
        </authorList>
    </citation>
    <scope>NUCLEOTIDE SEQUENCE [LARGE SCALE GENOMIC DNA]</scope>
    <source>
        <strain evidence="6 7">MD-104</strain>
    </source>
</reference>
<keyword evidence="3" id="KW-0539">Nucleus</keyword>
<evidence type="ECO:0000313" key="7">
    <source>
        <dbReference type="Proteomes" id="UP000218811"/>
    </source>
</evidence>
<dbReference type="OrthoDB" id="6247875at2759"/>
<evidence type="ECO:0000313" key="6">
    <source>
        <dbReference type="EMBL" id="PCH43977.1"/>
    </source>
</evidence>
<dbReference type="CDD" id="cd01389">
    <property type="entry name" value="HMG-box_ROX1-like"/>
    <property type="match status" value="1"/>
</dbReference>
<dbReference type="PANTHER" id="PTHR10270">
    <property type="entry name" value="SOX TRANSCRIPTION FACTOR"/>
    <property type="match status" value="1"/>
</dbReference>
<feature type="DNA-binding region" description="HMG box" evidence="3">
    <location>
        <begin position="1"/>
        <end position="89"/>
    </location>
</feature>
<feature type="region of interest" description="Disordered" evidence="4">
    <location>
        <begin position="72"/>
        <end position="92"/>
    </location>
</feature>
<evidence type="ECO:0000256" key="3">
    <source>
        <dbReference type="PROSITE-ProRule" id="PRU00267"/>
    </source>
</evidence>
<protein>
    <recommendedName>
        <fullName evidence="5">HMG box domain-containing protein</fullName>
    </recommendedName>
</protein>
<accession>A0A2H3K6B5</accession>
<dbReference type="GO" id="GO:0001228">
    <property type="term" value="F:DNA-binding transcription activator activity, RNA polymerase II-specific"/>
    <property type="evidence" value="ECO:0007669"/>
    <property type="project" value="TreeGrafter"/>
</dbReference>
<sequence>PRPPNAWILYRTDRLRELQAQLPPPADPGPDGAPADPGSRRKKGKLSMAVASHTLGEMWKAESPAVRAEYERLANEKKTEHANAHPGYRYQP</sequence>
<feature type="region of interest" description="Disordered" evidence="4">
    <location>
        <begin position="18"/>
        <end position="48"/>
    </location>
</feature>
<dbReference type="InterPro" id="IPR050140">
    <property type="entry name" value="SRY-related_HMG-box_TF-like"/>
</dbReference>
<dbReference type="SMART" id="SM00398">
    <property type="entry name" value="HMG"/>
    <property type="match status" value="1"/>
</dbReference>
<feature type="non-terminal residue" evidence="6">
    <location>
        <position position="92"/>
    </location>
</feature>